<dbReference type="RefSeq" id="WP_124541454.1">
    <property type="nucleotide sequence ID" value="NZ_QUSW01000004.1"/>
</dbReference>
<accession>A0A3N7HNN9</accession>
<evidence type="ECO:0000313" key="3">
    <source>
        <dbReference type="Proteomes" id="UP000267464"/>
    </source>
</evidence>
<name>A0A3N7HNN9_9BURK</name>
<dbReference type="AlphaFoldDB" id="A0A3N7HNN9"/>
<keyword evidence="3" id="KW-1185">Reference proteome</keyword>
<feature type="signal peptide" evidence="1">
    <location>
        <begin position="1"/>
        <end position="18"/>
    </location>
</feature>
<comment type="caution">
    <text evidence="2">The sequence shown here is derived from an EMBL/GenBank/DDBJ whole genome shotgun (WGS) entry which is preliminary data.</text>
</comment>
<protein>
    <recommendedName>
        <fullName evidence="4">TIGR02301 family protein</fullName>
    </recommendedName>
</protein>
<evidence type="ECO:0008006" key="4">
    <source>
        <dbReference type="Google" id="ProtNLM"/>
    </source>
</evidence>
<dbReference type="EMBL" id="QUSW01000004">
    <property type="protein sequence ID" value="RQP23730.1"/>
    <property type="molecule type" value="Genomic_DNA"/>
</dbReference>
<sequence length="138" mass="14943">MKYFLALALATTTLSSVAAPDAQPFDEKKAVLALDATVAEYRLYATCLSLVPDTLPLVEKLWQSQVEQATASLNAIGATPTFKAYFLVTTKFTNLLDRSMKLGDAIALCEKNKEAQIRFHSFAYPNLAAAIAGKRAAP</sequence>
<evidence type="ECO:0000313" key="2">
    <source>
        <dbReference type="EMBL" id="RQP23730.1"/>
    </source>
</evidence>
<feature type="chain" id="PRO_5018154926" description="TIGR02301 family protein" evidence="1">
    <location>
        <begin position="19"/>
        <end position="138"/>
    </location>
</feature>
<dbReference type="OrthoDB" id="9164952at2"/>
<evidence type="ECO:0000256" key="1">
    <source>
        <dbReference type="SAM" id="SignalP"/>
    </source>
</evidence>
<reference evidence="2 3" key="1">
    <citation type="submission" date="2018-08" db="EMBL/GenBank/DDBJ databases">
        <authorList>
            <person name="Khan S.A."/>
            <person name="Jeon C.O."/>
            <person name="Chun B.H."/>
            <person name="Jeong S.E."/>
        </authorList>
    </citation>
    <scope>NUCLEOTIDE SEQUENCE [LARGE SCALE GENOMIC DNA]</scope>
    <source>
        <strain evidence="2 3">S-16</strain>
    </source>
</reference>
<gene>
    <name evidence="2" type="ORF">DZC73_16530</name>
</gene>
<proteinExistence type="predicted"/>
<dbReference type="Proteomes" id="UP000267464">
    <property type="component" value="Unassembled WGS sequence"/>
</dbReference>
<reference evidence="2 3" key="2">
    <citation type="submission" date="2018-12" db="EMBL/GenBank/DDBJ databases">
        <title>Rhizobacter gummiphilus sp. nov., a rubber-degrading bacterium isolated from the soil of a botanical garden in Japan.</title>
        <authorList>
            <person name="Shunsuke S.S."/>
        </authorList>
    </citation>
    <scope>NUCLEOTIDE SEQUENCE [LARGE SCALE GENOMIC DNA]</scope>
    <source>
        <strain evidence="2 3">S-16</strain>
    </source>
</reference>
<keyword evidence="1" id="KW-0732">Signal</keyword>
<organism evidence="2 3">
    <name type="scientific">Piscinibacter terrae</name>
    <dbReference type="NCBI Taxonomy" id="2496871"/>
    <lineage>
        <taxon>Bacteria</taxon>
        <taxon>Pseudomonadati</taxon>
        <taxon>Pseudomonadota</taxon>
        <taxon>Betaproteobacteria</taxon>
        <taxon>Burkholderiales</taxon>
        <taxon>Sphaerotilaceae</taxon>
        <taxon>Piscinibacter</taxon>
    </lineage>
</organism>